<dbReference type="Proteomes" id="UP000324222">
    <property type="component" value="Unassembled WGS sequence"/>
</dbReference>
<evidence type="ECO:0000313" key="2">
    <source>
        <dbReference type="Proteomes" id="UP000324222"/>
    </source>
</evidence>
<accession>A0A5B7FYL9</accession>
<dbReference type="PANTHER" id="PTHR21581">
    <property type="entry name" value="D-ALANYL-D-ALANINE CARBOXYPEPTIDASE"/>
    <property type="match status" value="1"/>
</dbReference>
<organism evidence="1 2">
    <name type="scientific">Portunus trituberculatus</name>
    <name type="common">Swimming crab</name>
    <name type="synonym">Neptunus trituberculatus</name>
    <dbReference type="NCBI Taxonomy" id="210409"/>
    <lineage>
        <taxon>Eukaryota</taxon>
        <taxon>Metazoa</taxon>
        <taxon>Ecdysozoa</taxon>
        <taxon>Arthropoda</taxon>
        <taxon>Crustacea</taxon>
        <taxon>Multicrustacea</taxon>
        <taxon>Malacostraca</taxon>
        <taxon>Eumalacostraca</taxon>
        <taxon>Eucarida</taxon>
        <taxon>Decapoda</taxon>
        <taxon>Pleocyemata</taxon>
        <taxon>Brachyura</taxon>
        <taxon>Eubrachyura</taxon>
        <taxon>Portunoidea</taxon>
        <taxon>Portunidae</taxon>
        <taxon>Portuninae</taxon>
        <taxon>Portunus</taxon>
    </lineage>
</organism>
<dbReference type="AlphaFoldDB" id="A0A5B7FYL9"/>
<gene>
    <name evidence="1" type="primary">TRAPPC12</name>
    <name evidence="1" type="ORF">E2C01_043935</name>
</gene>
<name>A0A5B7FYL9_PORTR</name>
<dbReference type="GO" id="GO:0030008">
    <property type="term" value="C:TRAPP complex"/>
    <property type="evidence" value="ECO:0007669"/>
    <property type="project" value="TreeGrafter"/>
</dbReference>
<proteinExistence type="predicted"/>
<sequence length="151" mass="17464">MLCYVNRWQHRCCPPNFNLHHNFLLVYSLEDGYCRKNNASTCSQGVGGVDFLVTDRHKDTLWFTRIALLVKLRRFSLAEVECQYFNDLDAPDLYFEFYPELYGGRKGSMVPFGFRLLVAELPQHLGKHTQALDRLNALLRTCNEVSGNIIS</sequence>
<reference evidence="1 2" key="1">
    <citation type="submission" date="2019-05" db="EMBL/GenBank/DDBJ databases">
        <title>Another draft genome of Portunus trituberculatus and its Hox gene families provides insights of decapod evolution.</title>
        <authorList>
            <person name="Jeong J.-H."/>
            <person name="Song I."/>
            <person name="Kim S."/>
            <person name="Choi T."/>
            <person name="Kim D."/>
            <person name="Ryu S."/>
            <person name="Kim W."/>
        </authorList>
    </citation>
    <scope>NUCLEOTIDE SEQUENCE [LARGE SCALE GENOMIC DNA]</scope>
    <source>
        <tissue evidence="1">Muscle</tissue>
    </source>
</reference>
<dbReference type="EMBL" id="VSRR010009282">
    <property type="protein sequence ID" value="MPC50113.1"/>
    <property type="molecule type" value="Genomic_DNA"/>
</dbReference>
<protein>
    <submittedName>
        <fullName evidence="1">Trafficking protein particle complex subunit 12</fullName>
    </submittedName>
</protein>
<dbReference type="OrthoDB" id="428342at2759"/>
<dbReference type="GO" id="GO:0005794">
    <property type="term" value="C:Golgi apparatus"/>
    <property type="evidence" value="ECO:0007669"/>
    <property type="project" value="TreeGrafter"/>
</dbReference>
<keyword evidence="2" id="KW-1185">Reference proteome</keyword>
<comment type="caution">
    <text evidence="1">The sequence shown here is derived from an EMBL/GenBank/DDBJ whole genome shotgun (WGS) entry which is preliminary data.</text>
</comment>
<evidence type="ECO:0000313" key="1">
    <source>
        <dbReference type="EMBL" id="MPC50113.1"/>
    </source>
</evidence>
<dbReference type="PANTHER" id="PTHR21581:SF6">
    <property type="entry name" value="TRAFFICKING PROTEIN PARTICLE COMPLEX SUBUNIT 12"/>
    <property type="match status" value="1"/>
</dbReference>